<dbReference type="PANTHER" id="PTHR37198">
    <property type="entry name" value="NUCLEOLIN"/>
    <property type="match status" value="1"/>
</dbReference>
<dbReference type="PaxDb" id="2711-XP_006491769.1"/>
<dbReference type="AlphaFoldDB" id="A0A067EUI9"/>
<keyword evidence="4" id="KW-1185">Reference proteome</keyword>
<gene>
    <name evidence="3" type="ORF">CISIN_1g010118mg</name>
</gene>
<accession>A0A067EUI9</accession>
<reference evidence="3 4" key="1">
    <citation type="submission" date="2014-04" db="EMBL/GenBank/DDBJ databases">
        <authorList>
            <consortium name="International Citrus Genome Consortium"/>
            <person name="Gmitter F."/>
            <person name="Chen C."/>
            <person name="Farmerie W."/>
            <person name="Harkins T."/>
            <person name="Desany B."/>
            <person name="Mohiuddin M."/>
            <person name="Kodira C."/>
            <person name="Borodovsky M."/>
            <person name="Lomsadze A."/>
            <person name="Burns P."/>
            <person name="Jenkins J."/>
            <person name="Prochnik S."/>
            <person name="Shu S."/>
            <person name="Chapman J."/>
            <person name="Pitluck S."/>
            <person name="Schmutz J."/>
            <person name="Rokhsar D."/>
        </authorList>
    </citation>
    <scope>NUCLEOTIDE SEQUENCE</scope>
</reference>
<sequence>MEDTDPAEEWAIQEYSAEQQCGKLSWIVNKGLSVGKKVLVTGLVISSAPLVLPSLVVISVIGFACSVPSGLFLASYACTNKLMSKLLPGSTPPHFLLDYGTKYRDEEFENYDIGEQGYVELKGHIDMGKEQDEIDGGKALVSDEYEQGGFHINDANEIVDENEYQEGVGECEDEMEEAAVGIEVKFESIREEEGKPAPEGTQGQLPVDEVHAVVVEIAGDETSGIIVEEKEALAFTVTNIAIELCQNRDIEEEQELVRETRGLLEKIREEGMTANGDNEKQSVEKLSGVAGEGDRKVEEIGLPSENKNYYGTVRIEHAEGLLGKRDGDNILESGKSEVEKDGATNSGSASKNPKVEMHYFLEGGKANENITSNVQQDYQLNKEKEAVISTNADAREIADESGFDLYDDNKTDALQQKSSTDRGSVDGEHECNGIAKILSEKDLGFHEVMYNEGKIWEQIVGMQKIVGYKAAKQATCLEELKALYLFTGVEPPASFKDPCDLQEVNDKLRLLMSIIGVK</sequence>
<feature type="region of interest" description="Disordered" evidence="1">
    <location>
        <begin position="325"/>
        <end position="354"/>
    </location>
</feature>
<evidence type="ECO:0000313" key="3">
    <source>
        <dbReference type="EMBL" id="KDO54892.1"/>
    </source>
</evidence>
<dbReference type="STRING" id="2711.A0A067EUI9"/>
<feature type="compositionally biased region" description="Basic and acidic residues" evidence="1">
    <location>
        <begin position="325"/>
        <end position="342"/>
    </location>
</feature>
<protein>
    <submittedName>
        <fullName evidence="3">Uncharacterized protein</fullName>
    </submittedName>
</protein>
<organism evidence="3 4">
    <name type="scientific">Citrus sinensis</name>
    <name type="common">Sweet orange</name>
    <name type="synonym">Citrus aurantium var. sinensis</name>
    <dbReference type="NCBI Taxonomy" id="2711"/>
    <lineage>
        <taxon>Eukaryota</taxon>
        <taxon>Viridiplantae</taxon>
        <taxon>Streptophyta</taxon>
        <taxon>Embryophyta</taxon>
        <taxon>Tracheophyta</taxon>
        <taxon>Spermatophyta</taxon>
        <taxon>Magnoliopsida</taxon>
        <taxon>eudicotyledons</taxon>
        <taxon>Gunneridae</taxon>
        <taxon>Pentapetalae</taxon>
        <taxon>rosids</taxon>
        <taxon>malvids</taxon>
        <taxon>Sapindales</taxon>
        <taxon>Rutaceae</taxon>
        <taxon>Aurantioideae</taxon>
        <taxon>Citrus</taxon>
    </lineage>
</organism>
<dbReference type="eggNOG" id="ENOG502S5I7">
    <property type="taxonomic scope" value="Eukaryota"/>
</dbReference>
<keyword evidence="2" id="KW-0812">Transmembrane</keyword>
<dbReference type="PANTHER" id="PTHR37198:SF1">
    <property type="entry name" value="NUCLEOLIN"/>
    <property type="match status" value="1"/>
</dbReference>
<dbReference type="EMBL" id="KK784991">
    <property type="protein sequence ID" value="KDO54892.1"/>
    <property type="molecule type" value="Genomic_DNA"/>
</dbReference>
<feature type="transmembrane region" description="Helical" evidence="2">
    <location>
        <begin position="50"/>
        <end position="77"/>
    </location>
</feature>
<proteinExistence type="predicted"/>
<keyword evidence="2" id="KW-1133">Transmembrane helix</keyword>
<evidence type="ECO:0000313" key="4">
    <source>
        <dbReference type="Proteomes" id="UP000027120"/>
    </source>
</evidence>
<dbReference type="Proteomes" id="UP000027120">
    <property type="component" value="Unassembled WGS sequence"/>
</dbReference>
<evidence type="ECO:0000256" key="1">
    <source>
        <dbReference type="SAM" id="MobiDB-lite"/>
    </source>
</evidence>
<keyword evidence="2" id="KW-0472">Membrane</keyword>
<evidence type="ECO:0000256" key="2">
    <source>
        <dbReference type="SAM" id="Phobius"/>
    </source>
</evidence>
<name>A0A067EUI9_CITSI</name>